<evidence type="ECO:0000313" key="2">
    <source>
        <dbReference type="Proteomes" id="UP000323930"/>
    </source>
</evidence>
<protein>
    <submittedName>
        <fullName evidence="1">Uncharacterized protein</fullName>
    </submittedName>
</protein>
<reference evidence="1 2" key="1">
    <citation type="submission" date="2019-08" db="EMBL/GenBank/DDBJ databases">
        <title>Seonamhaeicola sediminis sp. nov., isolated from marine sediment.</title>
        <authorList>
            <person name="Cao W.R."/>
        </authorList>
    </citation>
    <scope>NUCLEOTIDE SEQUENCE [LARGE SCALE GENOMIC DNA]</scope>
    <source>
        <strain evidence="1 2">B011</strain>
    </source>
</reference>
<keyword evidence="2" id="KW-1185">Reference proteome</keyword>
<dbReference type="Gene3D" id="2.180.10.10">
    <property type="entry name" value="RHS repeat-associated core"/>
    <property type="match status" value="1"/>
</dbReference>
<name>A0A5D0HVY3_9FLAO</name>
<proteinExistence type="predicted"/>
<dbReference type="RefSeq" id="WP_148543054.1">
    <property type="nucleotide sequence ID" value="NZ_VSDQ01000679.1"/>
</dbReference>
<sequence>MATTLNIKLITKRLVLVFIFTSIWCCNNEPVDFFGKTQKDEPIKLLKKITLPDGKSIIFTYNPNGTLKSYSYFLPNDNQSIFSTNITYENGLPKFTQSFNQNNQLEFEEEYLYSNDKLVQINGINYVPDINLKNDPIIIKLDYINDQITKVNYDGAGVIYEETYSYDEKGNIQTSVRSWFSENNTLLASEQTDFTYDTKHSYSKSINPVVIHSKFADFKIETNINNVSNSIKKHLNGGLSDIEIMANYIYNEDNYPIEKNEITPWGNRQYKYEYAD</sequence>
<gene>
    <name evidence="1" type="ORF">FUA24_13175</name>
</gene>
<evidence type="ECO:0000313" key="1">
    <source>
        <dbReference type="EMBL" id="TYA74277.1"/>
    </source>
</evidence>
<dbReference type="EMBL" id="VSDQ01000679">
    <property type="protein sequence ID" value="TYA74277.1"/>
    <property type="molecule type" value="Genomic_DNA"/>
</dbReference>
<dbReference type="OrthoDB" id="2972467at2"/>
<dbReference type="AlphaFoldDB" id="A0A5D0HVY3"/>
<organism evidence="1 2">
    <name type="scientific">Seonamhaeicola marinus</name>
    <dbReference type="NCBI Taxonomy" id="1912246"/>
    <lineage>
        <taxon>Bacteria</taxon>
        <taxon>Pseudomonadati</taxon>
        <taxon>Bacteroidota</taxon>
        <taxon>Flavobacteriia</taxon>
        <taxon>Flavobacteriales</taxon>
        <taxon>Flavobacteriaceae</taxon>
    </lineage>
</organism>
<comment type="caution">
    <text evidence="1">The sequence shown here is derived from an EMBL/GenBank/DDBJ whole genome shotgun (WGS) entry which is preliminary data.</text>
</comment>
<accession>A0A5D0HVY3</accession>
<dbReference type="Proteomes" id="UP000323930">
    <property type="component" value="Unassembled WGS sequence"/>
</dbReference>